<proteinExistence type="predicted"/>
<keyword evidence="3" id="KW-1185">Reference proteome</keyword>
<dbReference type="AlphaFoldDB" id="A0A9P0HC99"/>
<dbReference type="Proteomes" id="UP001152798">
    <property type="component" value="Chromosome 4"/>
</dbReference>
<protein>
    <submittedName>
        <fullName evidence="2">Uncharacterized protein</fullName>
    </submittedName>
</protein>
<evidence type="ECO:0000313" key="2">
    <source>
        <dbReference type="EMBL" id="CAH1399361.1"/>
    </source>
</evidence>
<dbReference type="EMBL" id="OV725080">
    <property type="protein sequence ID" value="CAH1399361.1"/>
    <property type="molecule type" value="Genomic_DNA"/>
</dbReference>
<evidence type="ECO:0000256" key="1">
    <source>
        <dbReference type="SAM" id="MobiDB-lite"/>
    </source>
</evidence>
<reference evidence="2" key="1">
    <citation type="submission" date="2022-01" db="EMBL/GenBank/DDBJ databases">
        <authorList>
            <person name="King R."/>
        </authorList>
    </citation>
    <scope>NUCLEOTIDE SEQUENCE</scope>
</reference>
<feature type="region of interest" description="Disordered" evidence="1">
    <location>
        <begin position="47"/>
        <end position="68"/>
    </location>
</feature>
<sequence length="88" mass="9878">MQREDWTPSQDLKGSYDGSLIEQLIDYLDRLKAAYTLATSQFEELTSKQQRPIRKDLPTPTSSVLFPPPAMSRSLFDLTATREVAAGS</sequence>
<accession>A0A9P0HC99</accession>
<gene>
    <name evidence="2" type="ORF">NEZAVI_LOCUS8825</name>
</gene>
<evidence type="ECO:0000313" key="3">
    <source>
        <dbReference type="Proteomes" id="UP001152798"/>
    </source>
</evidence>
<organism evidence="2 3">
    <name type="scientific">Nezara viridula</name>
    <name type="common">Southern green stink bug</name>
    <name type="synonym">Cimex viridulus</name>
    <dbReference type="NCBI Taxonomy" id="85310"/>
    <lineage>
        <taxon>Eukaryota</taxon>
        <taxon>Metazoa</taxon>
        <taxon>Ecdysozoa</taxon>
        <taxon>Arthropoda</taxon>
        <taxon>Hexapoda</taxon>
        <taxon>Insecta</taxon>
        <taxon>Pterygota</taxon>
        <taxon>Neoptera</taxon>
        <taxon>Paraneoptera</taxon>
        <taxon>Hemiptera</taxon>
        <taxon>Heteroptera</taxon>
        <taxon>Panheteroptera</taxon>
        <taxon>Pentatomomorpha</taxon>
        <taxon>Pentatomoidea</taxon>
        <taxon>Pentatomidae</taxon>
        <taxon>Pentatominae</taxon>
        <taxon>Nezara</taxon>
    </lineage>
</organism>
<name>A0A9P0HC99_NEZVI</name>